<organism evidence="2 3">
    <name type="scientific">Colletotrichum sojae</name>
    <dbReference type="NCBI Taxonomy" id="2175907"/>
    <lineage>
        <taxon>Eukaryota</taxon>
        <taxon>Fungi</taxon>
        <taxon>Dikarya</taxon>
        <taxon>Ascomycota</taxon>
        <taxon>Pezizomycotina</taxon>
        <taxon>Sordariomycetes</taxon>
        <taxon>Hypocreomycetidae</taxon>
        <taxon>Glomerellales</taxon>
        <taxon>Glomerellaceae</taxon>
        <taxon>Colletotrichum</taxon>
        <taxon>Colletotrichum orchidearum species complex</taxon>
    </lineage>
</organism>
<dbReference type="Proteomes" id="UP000652219">
    <property type="component" value="Unassembled WGS sequence"/>
</dbReference>
<gene>
    <name evidence="2" type="ORF">CSOJ01_03713</name>
</gene>
<comment type="caution">
    <text evidence="2">The sequence shown here is derived from an EMBL/GenBank/DDBJ whole genome shotgun (WGS) entry which is preliminary data.</text>
</comment>
<dbReference type="Gene3D" id="1.20.1250.20">
    <property type="entry name" value="MFS general substrate transporter like domains"/>
    <property type="match status" value="1"/>
</dbReference>
<dbReference type="AlphaFoldDB" id="A0A8H6JLT1"/>
<evidence type="ECO:0008006" key="4">
    <source>
        <dbReference type="Google" id="ProtNLM"/>
    </source>
</evidence>
<evidence type="ECO:0000313" key="3">
    <source>
        <dbReference type="Proteomes" id="UP000652219"/>
    </source>
</evidence>
<name>A0A8H6JLT1_9PEZI</name>
<reference evidence="2 3" key="1">
    <citation type="journal article" date="2020" name="Phytopathology">
        <title>Genome Sequence Resources of Colletotrichum truncatum, C. plurivorum, C. musicola, and C. sojae: Four Species Pathogenic to Soybean (Glycine max).</title>
        <authorList>
            <person name="Rogerio F."/>
            <person name="Boufleur T.R."/>
            <person name="Ciampi-Guillardi M."/>
            <person name="Sukno S.A."/>
            <person name="Thon M.R."/>
            <person name="Massola Junior N.S."/>
            <person name="Baroncelli R."/>
        </authorList>
    </citation>
    <scope>NUCLEOTIDE SEQUENCE [LARGE SCALE GENOMIC DNA]</scope>
    <source>
        <strain evidence="2 3">LFN0009</strain>
    </source>
</reference>
<sequence length="136" mass="14272">MASCGVIPATPGESQHLGDESLVERHPQDPAEASPVPPELSSITEEIFFVLTCSMGQLLFAIHLGHSFVAQNLFADALQLGNGEAPWVTGAFLVANGVSVVISGSLDDLVDPKRLVLGGIRLARDLEPRWGICGGA</sequence>
<evidence type="ECO:0000313" key="2">
    <source>
        <dbReference type="EMBL" id="KAF6815076.1"/>
    </source>
</evidence>
<dbReference type="InterPro" id="IPR036259">
    <property type="entry name" value="MFS_trans_sf"/>
</dbReference>
<accession>A0A8H6JLT1</accession>
<keyword evidence="3" id="KW-1185">Reference proteome</keyword>
<evidence type="ECO:0000256" key="1">
    <source>
        <dbReference type="SAM" id="MobiDB-lite"/>
    </source>
</evidence>
<dbReference type="EMBL" id="WIGN01000038">
    <property type="protein sequence ID" value="KAF6815076.1"/>
    <property type="molecule type" value="Genomic_DNA"/>
</dbReference>
<feature type="region of interest" description="Disordered" evidence="1">
    <location>
        <begin position="1"/>
        <end position="39"/>
    </location>
</feature>
<feature type="compositionally biased region" description="Basic and acidic residues" evidence="1">
    <location>
        <begin position="16"/>
        <end position="29"/>
    </location>
</feature>
<protein>
    <recommendedName>
        <fullName evidence="4">Major facilitator superfamily transporter</fullName>
    </recommendedName>
</protein>
<dbReference type="SUPFAM" id="SSF103473">
    <property type="entry name" value="MFS general substrate transporter"/>
    <property type="match status" value="1"/>
</dbReference>
<proteinExistence type="predicted"/>